<dbReference type="InterPro" id="IPR001296">
    <property type="entry name" value="Glyco_trans_1"/>
</dbReference>
<organism evidence="8 9">
    <name type="scientific">Tumebacillus lacus</name>
    <dbReference type="NCBI Taxonomy" id="2995335"/>
    <lineage>
        <taxon>Bacteria</taxon>
        <taxon>Bacillati</taxon>
        <taxon>Bacillota</taxon>
        <taxon>Bacilli</taxon>
        <taxon>Bacillales</taxon>
        <taxon>Alicyclobacillaceae</taxon>
        <taxon>Tumebacillus</taxon>
    </lineage>
</organism>
<comment type="caution">
    <text evidence="8">The sequence shown here is derived from an EMBL/GenBank/DDBJ whole genome shotgun (WGS) entry which is preliminary data.</text>
</comment>
<dbReference type="SUPFAM" id="SSF88713">
    <property type="entry name" value="Glycoside hydrolase/deacetylase"/>
    <property type="match status" value="1"/>
</dbReference>
<dbReference type="PANTHER" id="PTHR41695">
    <property type="entry name" value="1,4-ALPHA-GLUCAN BRANCHING ENZYME RV3031-RELATED"/>
    <property type="match status" value="1"/>
</dbReference>
<feature type="domain" description="Glycosyltransferase subfamily 4-like N-terminal" evidence="7">
    <location>
        <begin position="545"/>
        <end position="720"/>
    </location>
</feature>
<name>A0ABT3X405_9BACL</name>
<evidence type="ECO:0000259" key="5">
    <source>
        <dbReference type="Pfam" id="PF03065"/>
    </source>
</evidence>
<feature type="domain" description="Glycosyl transferase family 1" evidence="4">
    <location>
        <begin position="741"/>
        <end position="897"/>
    </location>
</feature>
<dbReference type="SUPFAM" id="SSF53756">
    <property type="entry name" value="UDP-Glycosyltransferase/glycogen phosphorylase"/>
    <property type="match status" value="1"/>
</dbReference>
<dbReference type="InterPro" id="IPR027291">
    <property type="entry name" value="Glyco_hydro_38_N_sf"/>
</dbReference>
<keyword evidence="2 3" id="KW-0119">Carbohydrate metabolism</keyword>
<keyword evidence="9" id="KW-1185">Reference proteome</keyword>
<dbReference type="SUPFAM" id="SSF88688">
    <property type="entry name" value="Families 57/38 glycoside transferase middle domain"/>
    <property type="match status" value="1"/>
</dbReference>
<evidence type="ECO:0000259" key="4">
    <source>
        <dbReference type="Pfam" id="PF00534"/>
    </source>
</evidence>
<dbReference type="Pfam" id="PF09210">
    <property type="entry name" value="BE_C"/>
    <property type="match status" value="1"/>
</dbReference>
<dbReference type="InterPro" id="IPR028098">
    <property type="entry name" value="Glyco_trans_4-like_N"/>
</dbReference>
<dbReference type="InterPro" id="IPR037090">
    <property type="entry name" value="57_glycoside_trans_central"/>
</dbReference>
<dbReference type="InterPro" id="IPR011330">
    <property type="entry name" value="Glyco_hydro/deAcase_b/a-brl"/>
</dbReference>
<dbReference type="Gene3D" id="3.40.50.2000">
    <property type="entry name" value="Glycogen Phosphorylase B"/>
    <property type="match status" value="2"/>
</dbReference>
<dbReference type="EMBL" id="JAPMLT010000005">
    <property type="protein sequence ID" value="MCX7570702.1"/>
    <property type="molecule type" value="Genomic_DNA"/>
</dbReference>
<dbReference type="Pfam" id="PF00534">
    <property type="entry name" value="Glycos_transf_1"/>
    <property type="match status" value="1"/>
</dbReference>
<protein>
    <submittedName>
        <fullName evidence="8">DUF1957 domain-containing protein</fullName>
    </submittedName>
</protein>
<dbReference type="InterPro" id="IPR028995">
    <property type="entry name" value="Glyco_hydro_57/38_cen_sf"/>
</dbReference>
<evidence type="ECO:0000313" key="8">
    <source>
        <dbReference type="EMBL" id="MCX7570702.1"/>
    </source>
</evidence>
<sequence length="940" mass="105636">MAMVLHAHLPYVRHEESRQALEERWLFEAYSETYLPLLAIWERLERKGTPFAFALTVSPTLLTLLCDSEMSARYVRHLKKTVELARRELVRTVHEPKVQRLARMYYARYVELLDRFERYGRNIVPQLVGLADRGHLEILTCAATHGFLPALGNRNSQQAQIRVAVETHRRLTGRTPRGIWLAECGYVPGIESVLEEQGLQYFLVDSHAFDSVADSTVYAPLRVGSSQVYALARDPEAARQVWSSFVGYPGDPDYREYYRDIGFDLDFETVKDFVHPDGIRVNTGIKYHRITGSGDQKELYRPEIAEQRCQEHAAHFVASRRQKLDEITHFLGNNGQPPLIVAPYDAELFGHWWFEGPQWLEQVALQSAAAGVEMTTPGRYLDLYPEAKSAEMSMTSWGRGGYAEVWVNPANDWIYPHLHRIEERLIDLVRRKQRDGMDDLTAQALRQMAREVLLAESSDWAFIMTMGTTVEYAVRRTEEHLHQAALLAEAIETGSIDEAVLRALEAASPIFPDLNLDVFLDGWDAENTARRRVLMLAWEFPPRTVGGLARAVYDLSRALAQEGAEVHVVTCHGDETLEREVVEGVCVHRVTAPVYEDGGDFALWATLLNIRLAAMANRVLSAYGPFDVIHAHDWLVVDSALMLSEMSGCPLVSTIHATEYGRHHGLHNDLQRKIAGIEQELAHRSREVIVCSEYMRAEMRFIYQVPPGKLRVLPNGVDLAEVTRGTQQALGLPRQRRGKDAGATVFYVGRLVREKGVQVLLDSAPAVLRVFPDTVFQIAGKGPMLEALQRQAAELGIGHAVHFLGFVDDERRNQLIEQADAAVFPSLYEPFGIVALEAMGIGTPTVVSQTGGLAEIVEHEVDGWLVEPGDSAQLASTLLKILSDPELAREAAARGREKTITRYGWGSIARGTLQVYEDVITEHQNGRPEVAEREEKPVTL</sequence>
<dbReference type="Pfam" id="PF13439">
    <property type="entry name" value="Glyco_transf_4"/>
    <property type="match status" value="1"/>
</dbReference>
<feature type="domain" description="1,4-alpha-glucan branching enzyme C-terminal" evidence="6">
    <location>
        <begin position="417"/>
        <end position="519"/>
    </location>
</feature>
<dbReference type="CDD" id="cd03801">
    <property type="entry name" value="GT4_PimA-like"/>
    <property type="match status" value="1"/>
</dbReference>
<dbReference type="CDD" id="cd10792">
    <property type="entry name" value="GH57N_AmyC_like"/>
    <property type="match status" value="1"/>
</dbReference>
<evidence type="ECO:0000256" key="3">
    <source>
        <dbReference type="RuleBase" id="RU361196"/>
    </source>
</evidence>
<gene>
    <name evidence="8" type="ORF">OS242_12070</name>
</gene>
<dbReference type="RefSeq" id="WP_267152009.1">
    <property type="nucleotide sequence ID" value="NZ_JAPMLT010000005.1"/>
</dbReference>
<evidence type="ECO:0000256" key="1">
    <source>
        <dbReference type="ARBA" id="ARBA00006821"/>
    </source>
</evidence>
<dbReference type="Gene3D" id="3.20.110.10">
    <property type="entry name" value="Glycoside hydrolase 38, N terminal domain"/>
    <property type="match status" value="1"/>
</dbReference>
<dbReference type="InterPro" id="IPR004300">
    <property type="entry name" value="Glyco_hydro_57_N"/>
</dbReference>
<dbReference type="InterPro" id="IPR015293">
    <property type="entry name" value="BE_C"/>
</dbReference>
<accession>A0ABT3X405</accession>
<evidence type="ECO:0000256" key="2">
    <source>
        <dbReference type="ARBA" id="ARBA00023277"/>
    </source>
</evidence>
<dbReference type="Gene3D" id="1.20.1430.10">
    <property type="entry name" value="Families 57/38 glycoside transferase, middle domain"/>
    <property type="match status" value="1"/>
</dbReference>
<comment type="similarity">
    <text evidence="1 3">Belongs to the glycosyl hydrolase 57 family.</text>
</comment>
<dbReference type="Proteomes" id="UP001208017">
    <property type="component" value="Unassembled WGS sequence"/>
</dbReference>
<feature type="domain" description="Glycoside hydrolase family 57 N-terminal" evidence="5">
    <location>
        <begin position="2"/>
        <end position="315"/>
    </location>
</feature>
<evidence type="ECO:0000259" key="7">
    <source>
        <dbReference type="Pfam" id="PF13439"/>
    </source>
</evidence>
<dbReference type="PANTHER" id="PTHR41695:SF1">
    <property type="entry name" value="1,4-ALPHA-GLUCAN BRANCHING ENZYME TK1436"/>
    <property type="match status" value="1"/>
</dbReference>
<dbReference type="InterPro" id="IPR040042">
    <property type="entry name" value="Branching_enz_MT3115-like"/>
</dbReference>
<evidence type="ECO:0000259" key="6">
    <source>
        <dbReference type="Pfam" id="PF09210"/>
    </source>
</evidence>
<dbReference type="Pfam" id="PF03065">
    <property type="entry name" value="Glyco_hydro_57"/>
    <property type="match status" value="1"/>
</dbReference>
<evidence type="ECO:0000313" key="9">
    <source>
        <dbReference type="Proteomes" id="UP001208017"/>
    </source>
</evidence>
<proteinExistence type="inferred from homology"/>
<reference evidence="8 9" key="1">
    <citation type="submission" date="2022-11" db="EMBL/GenBank/DDBJ databases">
        <title>Study of microbial diversity in lake waters.</title>
        <authorList>
            <person name="Zhang J."/>
        </authorList>
    </citation>
    <scope>NUCLEOTIDE SEQUENCE [LARGE SCALE GENOMIC DNA]</scope>
    <source>
        <strain evidence="8 9">DT12</strain>
    </source>
</reference>